<dbReference type="Gene3D" id="2.170.120.12">
    <property type="entry name" value="DNA-directed RNA polymerase, insert domain"/>
    <property type="match status" value="1"/>
</dbReference>
<sequence>MDLYNVPLVGDSPGIDVRIRKLTKNYVDFVLSNIDLSVANSLRRVMIAEVPTMAIDMVEFYQNSSVLADEFIAHRLGMIPLTSEKAKDFKYTRDCSCTQNCHLCSVEMTLHVKCTEDQTLSVTSKDLISSNPDVVPVLEDGQDKGILIAKLNKGQELKLFCVVKKGIAKEHAKWSPCAAVEFDYDPYNKLRHTNYWYEKDKQKEWPLSKNAVEETPEDSSQPYDYNATVKHTVGSLSPETIVTQATKILQDKLEEVQISLENDSKPAMNNSFEEENEYFKESYF</sequence>
<reference evidence="9 10" key="1">
    <citation type="journal article" date="2018" name="MBio">
        <title>Comparative Genomics Reveals the Core Gene Toolbox for the Fungus-Insect Symbiosis.</title>
        <authorList>
            <person name="Wang Y."/>
            <person name="Stata M."/>
            <person name="Wang W."/>
            <person name="Stajich J.E."/>
            <person name="White M.M."/>
            <person name="Moncalvo J.M."/>
        </authorList>
    </citation>
    <scope>NUCLEOTIDE SEQUENCE [LARGE SCALE GENOMIC DNA]</scope>
    <source>
        <strain evidence="9 10">SC-DP-2</strain>
    </source>
</reference>
<comment type="caution">
    <text evidence="9">The sequence shown here is derived from an EMBL/GenBank/DDBJ whole genome shotgun (WGS) entry which is preliminary data.</text>
</comment>
<evidence type="ECO:0000313" key="9">
    <source>
        <dbReference type="EMBL" id="PVV03268.1"/>
    </source>
</evidence>
<dbReference type="PROSITE" id="PS00446">
    <property type="entry name" value="RNA_POL_D_30KD"/>
    <property type="match status" value="1"/>
</dbReference>
<dbReference type="FunFam" id="2.170.120.12:FF:000002">
    <property type="entry name" value="DNA-directed RNA polymerase II subunit RPB3"/>
    <property type="match status" value="1"/>
</dbReference>
<evidence type="ECO:0000259" key="8">
    <source>
        <dbReference type="SMART" id="SM00662"/>
    </source>
</evidence>
<keyword evidence="2" id="KW-0240">DNA-directed RNA polymerase</keyword>
<dbReference type="STRING" id="133381.A0A2T9ZFA0"/>
<evidence type="ECO:0000256" key="2">
    <source>
        <dbReference type="ARBA" id="ARBA00022478"/>
    </source>
</evidence>
<evidence type="ECO:0000256" key="7">
    <source>
        <dbReference type="SAM" id="MobiDB-lite"/>
    </source>
</evidence>
<comment type="similarity">
    <text evidence="5">Belongs to the archaeal Rpo3/eukaryotic RPB3 RNA polymerase subunit family.</text>
</comment>
<proteinExistence type="inferred from homology"/>
<gene>
    <name evidence="9" type="ORF">BB560_002264</name>
</gene>
<protein>
    <recommendedName>
        <fullName evidence="6">DNA-directed RNA polymerase II subunit RPB3</fullName>
    </recommendedName>
</protein>
<dbReference type="NCBIfam" id="NF001988">
    <property type="entry name" value="PRK00783.1"/>
    <property type="match status" value="1"/>
</dbReference>
<evidence type="ECO:0000256" key="4">
    <source>
        <dbReference type="ARBA" id="ARBA00023242"/>
    </source>
</evidence>
<keyword evidence="4" id="KW-0539">Nucleus</keyword>
<dbReference type="InterPro" id="IPR036603">
    <property type="entry name" value="RBP11-like"/>
</dbReference>
<dbReference type="AlphaFoldDB" id="A0A2T9ZFA0"/>
<organism evidence="9 10">
    <name type="scientific">Smittium megazygosporum</name>
    <dbReference type="NCBI Taxonomy" id="133381"/>
    <lineage>
        <taxon>Eukaryota</taxon>
        <taxon>Fungi</taxon>
        <taxon>Fungi incertae sedis</taxon>
        <taxon>Zoopagomycota</taxon>
        <taxon>Kickxellomycotina</taxon>
        <taxon>Harpellomycetes</taxon>
        <taxon>Harpellales</taxon>
        <taxon>Legeriomycetaceae</taxon>
        <taxon>Smittium</taxon>
    </lineage>
</organism>
<dbReference type="InterPro" id="IPR036643">
    <property type="entry name" value="RNApol_insert_sf"/>
</dbReference>
<dbReference type="Pfam" id="PF01000">
    <property type="entry name" value="RNA_pol_A_bac"/>
    <property type="match status" value="1"/>
</dbReference>
<dbReference type="GO" id="GO:0046983">
    <property type="term" value="F:protein dimerization activity"/>
    <property type="evidence" value="ECO:0007669"/>
    <property type="project" value="InterPro"/>
</dbReference>
<dbReference type="InterPro" id="IPR001514">
    <property type="entry name" value="DNA-dir_RNA_pol_30-40kDasu_CS"/>
</dbReference>
<comment type="subcellular location">
    <subcellularLocation>
        <location evidence="1">Nucleus</location>
    </subcellularLocation>
</comment>
<evidence type="ECO:0000256" key="6">
    <source>
        <dbReference type="ARBA" id="ARBA00072506"/>
    </source>
</evidence>
<dbReference type="HAMAP" id="MF_00320">
    <property type="entry name" value="RNApol_arch_Rpo3"/>
    <property type="match status" value="1"/>
</dbReference>
<evidence type="ECO:0000256" key="3">
    <source>
        <dbReference type="ARBA" id="ARBA00023163"/>
    </source>
</evidence>
<dbReference type="SUPFAM" id="SSF55257">
    <property type="entry name" value="RBP11-like subunits of RNA polymerase"/>
    <property type="match status" value="1"/>
</dbReference>
<dbReference type="Proteomes" id="UP000245609">
    <property type="component" value="Unassembled WGS sequence"/>
</dbReference>
<dbReference type="PANTHER" id="PTHR11800">
    <property type="entry name" value="DNA-DIRECTED RNA POLYMERASE"/>
    <property type="match status" value="1"/>
</dbReference>
<dbReference type="InterPro" id="IPR050518">
    <property type="entry name" value="Rpo3/RPB3_RNA_Pol_subunit"/>
</dbReference>
<dbReference type="PANTHER" id="PTHR11800:SF2">
    <property type="entry name" value="DNA-DIRECTED RNA POLYMERASE II SUBUNIT RPB3"/>
    <property type="match status" value="1"/>
</dbReference>
<evidence type="ECO:0000313" key="10">
    <source>
        <dbReference type="Proteomes" id="UP000245609"/>
    </source>
</evidence>
<dbReference type="GO" id="GO:0006366">
    <property type="term" value="P:transcription by RNA polymerase II"/>
    <property type="evidence" value="ECO:0007669"/>
    <property type="project" value="TreeGrafter"/>
</dbReference>
<name>A0A2T9ZFA0_9FUNG</name>
<dbReference type="InterPro" id="IPR022842">
    <property type="entry name" value="RNAP_Rpo3/Rpb3/RPAC1"/>
</dbReference>
<dbReference type="InterPro" id="IPR011262">
    <property type="entry name" value="DNA-dir_RNA_pol_insert"/>
</dbReference>
<evidence type="ECO:0000256" key="5">
    <source>
        <dbReference type="ARBA" id="ARBA00025804"/>
    </source>
</evidence>
<dbReference type="GO" id="GO:0005665">
    <property type="term" value="C:RNA polymerase II, core complex"/>
    <property type="evidence" value="ECO:0007669"/>
    <property type="project" value="TreeGrafter"/>
</dbReference>
<dbReference type="CDD" id="cd07031">
    <property type="entry name" value="RNAP_II_RPB3"/>
    <property type="match status" value="1"/>
</dbReference>
<dbReference type="GO" id="GO:0003899">
    <property type="term" value="F:DNA-directed RNA polymerase activity"/>
    <property type="evidence" value="ECO:0007669"/>
    <property type="project" value="InterPro"/>
</dbReference>
<accession>A0A2T9ZFA0</accession>
<evidence type="ECO:0000256" key="1">
    <source>
        <dbReference type="ARBA" id="ARBA00004123"/>
    </source>
</evidence>
<dbReference type="SUPFAM" id="SSF56553">
    <property type="entry name" value="Insert subdomain of RNA polymerase alpha subunit"/>
    <property type="match status" value="1"/>
</dbReference>
<keyword evidence="10" id="KW-1185">Reference proteome</keyword>
<dbReference type="SMART" id="SM00662">
    <property type="entry name" value="RPOLD"/>
    <property type="match status" value="1"/>
</dbReference>
<feature type="domain" description="DNA-directed RNA polymerase RpoA/D/Rpb3-type" evidence="8">
    <location>
        <begin position="26"/>
        <end position="259"/>
    </location>
</feature>
<dbReference type="GO" id="GO:0003677">
    <property type="term" value="F:DNA binding"/>
    <property type="evidence" value="ECO:0007669"/>
    <property type="project" value="InterPro"/>
</dbReference>
<dbReference type="EMBL" id="MBFS01000255">
    <property type="protein sequence ID" value="PVV03268.1"/>
    <property type="molecule type" value="Genomic_DNA"/>
</dbReference>
<keyword evidence="3" id="KW-0804">Transcription</keyword>
<dbReference type="Pfam" id="PF01193">
    <property type="entry name" value="RNA_pol_L"/>
    <property type="match status" value="1"/>
</dbReference>
<dbReference type="Gene3D" id="3.30.1360.10">
    <property type="entry name" value="RNA polymerase, RBP11-like subunit"/>
    <property type="match status" value="1"/>
</dbReference>
<dbReference type="OrthoDB" id="270173at2759"/>
<dbReference type="InterPro" id="IPR011263">
    <property type="entry name" value="DNA-dir_RNA_pol_RpoA/D/Rpb3"/>
</dbReference>
<feature type="region of interest" description="Disordered" evidence="7">
    <location>
        <begin position="264"/>
        <end position="284"/>
    </location>
</feature>